<sequence>MCLITFAYNHHPGYRLVLAANRDEFLDRPTAPLGYHYPGETILAGRDLRSGGTWLGMDGGGRLAAITNYRDPSRVVNPAPSRGEIILDYLRSGLMAEAFLEKFSARASRYSGFNLLLADCENLVHYSNVSDRSTRLTSGVYGLSNHLLDTPWPKVERAKMLLTRTLAANGSIDREEIFRLLADRKCPEDQLLPDTGVGPEWEQLLGPICIHSQTYGTRSSLLLTITDTGQAELCERSYRHDNGFQTVDDRCFHIDFQRG</sequence>
<evidence type="ECO:0000313" key="1">
    <source>
        <dbReference type="EMBL" id="SHO46349.1"/>
    </source>
</evidence>
<reference evidence="1 2" key="1">
    <citation type="submission" date="2016-12" db="EMBL/GenBank/DDBJ databases">
        <authorList>
            <person name="Song W.-J."/>
            <person name="Kurnit D.M."/>
        </authorList>
    </citation>
    <scope>NUCLEOTIDE SEQUENCE [LARGE SCALE GENOMIC DNA]</scope>
    <source>
        <strain evidence="1 2">DSM 18488</strain>
    </source>
</reference>
<proteinExistence type="predicted"/>
<dbReference type="OrthoDB" id="4380123at2"/>
<dbReference type="PANTHER" id="PTHR17985:SF8">
    <property type="entry name" value="TRANSPORT AND GOLGI ORGANIZATION PROTEIN 2 HOMOLOG"/>
    <property type="match status" value="1"/>
</dbReference>
<dbReference type="RefSeq" id="WP_073612773.1">
    <property type="nucleotide sequence ID" value="NZ_FRFE01000005.1"/>
</dbReference>
<dbReference type="Pfam" id="PF05742">
    <property type="entry name" value="TANGO2"/>
    <property type="match status" value="1"/>
</dbReference>
<name>A0A1M7Y2T2_9BACT</name>
<gene>
    <name evidence="1" type="ORF">SAMN02745220_01438</name>
</gene>
<dbReference type="Proteomes" id="UP000184603">
    <property type="component" value="Unassembled WGS sequence"/>
</dbReference>
<dbReference type="AlphaFoldDB" id="A0A1M7Y2T2"/>
<dbReference type="InterPro" id="IPR008551">
    <property type="entry name" value="TANGO2"/>
</dbReference>
<organism evidence="1 2">
    <name type="scientific">Desulfopila aestuarii DSM 18488</name>
    <dbReference type="NCBI Taxonomy" id="1121416"/>
    <lineage>
        <taxon>Bacteria</taxon>
        <taxon>Pseudomonadati</taxon>
        <taxon>Thermodesulfobacteriota</taxon>
        <taxon>Desulfobulbia</taxon>
        <taxon>Desulfobulbales</taxon>
        <taxon>Desulfocapsaceae</taxon>
        <taxon>Desulfopila</taxon>
    </lineage>
</organism>
<keyword evidence="2" id="KW-1185">Reference proteome</keyword>
<accession>A0A1M7Y2T2</accession>
<dbReference type="EMBL" id="FRFE01000005">
    <property type="protein sequence ID" value="SHO46349.1"/>
    <property type="molecule type" value="Genomic_DNA"/>
</dbReference>
<dbReference type="STRING" id="1121416.SAMN02745220_01438"/>
<dbReference type="PANTHER" id="PTHR17985">
    <property type="entry name" value="SER/THR-RICH PROTEIN T10 IN DGCR REGION"/>
    <property type="match status" value="1"/>
</dbReference>
<protein>
    <submittedName>
        <fullName evidence="1">Uncharacterized conserved protein, contains NRDE domain</fullName>
    </submittedName>
</protein>
<evidence type="ECO:0000313" key="2">
    <source>
        <dbReference type="Proteomes" id="UP000184603"/>
    </source>
</evidence>